<geneLocation type="plasmid" evidence="1 2">
    <name>unnamed</name>
</geneLocation>
<dbReference type="EMBL" id="CP047657">
    <property type="protein sequence ID" value="QHJ14065.1"/>
    <property type="molecule type" value="Genomic_DNA"/>
</dbReference>
<reference evidence="1 2" key="1">
    <citation type="submission" date="2019-12" db="EMBL/GenBank/DDBJ databases">
        <title>Genome sequencing and assembly of endphytes of Porphyra tenera.</title>
        <authorList>
            <person name="Park J.M."/>
            <person name="Shin R."/>
            <person name="Jo S.H."/>
        </authorList>
    </citation>
    <scope>NUCLEOTIDE SEQUENCE [LARGE SCALE GENOMIC DNA]</scope>
    <source>
        <strain evidence="1 2">GPM4</strain>
        <plasmid evidence="1 2">unnamed</plasmid>
    </source>
</reference>
<keyword evidence="2" id="KW-1185">Reference proteome</keyword>
<dbReference type="OrthoDB" id="6398027at2"/>
<sequence>MRKKLIWFYLFLNALLFGCGGDKVGSGDEDQTDNIDEIVVTIEAIDSMWVSGPENVITSWNNQLLIPSSSGLLTINLDENGFIDRTHLYVESPFPLFEVQNNILAAHDTNKIIFYSYDGIELDELSRTDEQALRQVPFTSGNDCFYWVTTMSATPFSNTVWEACNVDSGLDSNIVVSSDTFITSIISLPDDRLITVGKGELNTLVSLYKKQGESYQLLSTVREPKTWSVLDLEYRDNYIYIDSGPSDNPDFLGEGGLVRFSLAGDIIANKTKLSGIITDNANYDHLAFSPHGIILGNDKKIVHFLIDSQGKVEKIVSADVANSVASIFVKGNYIITVLRAPPSSFSSNQTEPTGVYIYSLNSVM</sequence>
<evidence type="ECO:0000313" key="1">
    <source>
        <dbReference type="EMBL" id="QHJ14065.1"/>
    </source>
</evidence>
<name>A0A857JPQ0_9ALTE</name>
<proteinExistence type="predicted"/>
<dbReference type="RefSeq" id="WP_160182297.1">
    <property type="nucleotide sequence ID" value="NZ_CP047657.1"/>
</dbReference>
<protein>
    <recommendedName>
        <fullName evidence="3">Lipoprotein</fullName>
    </recommendedName>
</protein>
<evidence type="ECO:0008006" key="3">
    <source>
        <dbReference type="Google" id="ProtNLM"/>
    </source>
</evidence>
<gene>
    <name evidence="1" type="ORF">FX988_04347</name>
</gene>
<evidence type="ECO:0000313" key="2">
    <source>
        <dbReference type="Proteomes" id="UP000464524"/>
    </source>
</evidence>
<dbReference type="AlphaFoldDB" id="A0A857JPQ0"/>
<organism evidence="1 2">
    <name type="scientific">Paraglaciecola mesophila</name>
    <dbReference type="NCBI Taxonomy" id="197222"/>
    <lineage>
        <taxon>Bacteria</taxon>
        <taxon>Pseudomonadati</taxon>
        <taxon>Pseudomonadota</taxon>
        <taxon>Gammaproteobacteria</taxon>
        <taxon>Alteromonadales</taxon>
        <taxon>Alteromonadaceae</taxon>
        <taxon>Paraglaciecola</taxon>
    </lineage>
</organism>
<dbReference type="KEGG" id="pmes:FX988_04347"/>
<accession>A0A857JPQ0</accession>
<keyword evidence="1" id="KW-0614">Plasmid</keyword>
<dbReference type="PROSITE" id="PS51257">
    <property type="entry name" value="PROKAR_LIPOPROTEIN"/>
    <property type="match status" value="1"/>
</dbReference>
<dbReference type="Proteomes" id="UP000464524">
    <property type="component" value="Plasmid unnamed"/>
</dbReference>